<comment type="caution">
    <text evidence="1">The sequence shown here is derived from an EMBL/GenBank/DDBJ whole genome shotgun (WGS) entry which is preliminary data.</text>
</comment>
<protein>
    <submittedName>
        <fullName evidence="1">Bifunctional Citrate synthase/Citrate synthase superfamily/Citrate synthase-like</fullName>
    </submittedName>
</protein>
<proteinExistence type="predicted"/>
<sequence length="201" mass="22459">MQDVHIADVLITLLILNRNVNADYAVVFGICLGIVKKWHGLHAETESLENPLVDFASHLLFQKSSKNIDRKLTALINALLILYLDHGLTSAAYSARLCKSEGGSVYSCLVAALATHKSSLPTFSIEHYESFIAESGDALKEYYSKETRLPPLYDDFCTHTQDPRVLIFVDFVHANFEPDIFTPLTNLESHMAGKRFIAVDD</sequence>
<evidence type="ECO:0000313" key="1">
    <source>
        <dbReference type="EMBL" id="KAK2197958.1"/>
    </source>
</evidence>
<dbReference type="SUPFAM" id="SSF48256">
    <property type="entry name" value="Citrate synthase"/>
    <property type="match status" value="1"/>
</dbReference>
<name>A0AAD9PND2_9APIC</name>
<dbReference type="Gene3D" id="1.10.580.10">
    <property type="entry name" value="Citrate Synthase, domain 1"/>
    <property type="match status" value="1"/>
</dbReference>
<dbReference type="AlphaFoldDB" id="A0AAD9PND2"/>
<reference evidence="1" key="1">
    <citation type="journal article" date="2023" name="Nat. Microbiol.">
        <title>Babesia duncani multi-omics identifies virulence factors and drug targets.</title>
        <authorList>
            <person name="Singh P."/>
            <person name="Lonardi S."/>
            <person name="Liang Q."/>
            <person name="Vydyam P."/>
            <person name="Khabirova E."/>
            <person name="Fang T."/>
            <person name="Gihaz S."/>
            <person name="Thekkiniath J."/>
            <person name="Munshi M."/>
            <person name="Abel S."/>
            <person name="Ciampossin L."/>
            <person name="Batugedara G."/>
            <person name="Gupta M."/>
            <person name="Lu X.M."/>
            <person name="Lenz T."/>
            <person name="Chakravarty S."/>
            <person name="Cornillot E."/>
            <person name="Hu Y."/>
            <person name="Ma W."/>
            <person name="Gonzalez L.M."/>
            <person name="Sanchez S."/>
            <person name="Estrada K."/>
            <person name="Sanchez-Flores A."/>
            <person name="Montero E."/>
            <person name="Harb O.S."/>
            <person name="Le Roch K.G."/>
            <person name="Mamoun C.B."/>
        </authorList>
    </citation>
    <scope>NUCLEOTIDE SEQUENCE</scope>
    <source>
        <strain evidence="1">WA1</strain>
    </source>
</reference>
<gene>
    <name evidence="1" type="ORF">BdWA1_000962</name>
</gene>
<evidence type="ECO:0000313" key="2">
    <source>
        <dbReference type="Proteomes" id="UP001214638"/>
    </source>
</evidence>
<organism evidence="1 2">
    <name type="scientific">Babesia duncani</name>
    <dbReference type="NCBI Taxonomy" id="323732"/>
    <lineage>
        <taxon>Eukaryota</taxon>
        <taxon>Sar</taxon>
        <taxon>Alveolata</taxon>
        <taxon>Apicomplexa</taxon>
        <taxon>Aconoidasida</taxon>
        <taxon>Piroplasmida</taxon>
        <taxon>Babesiidae</taxon>
        <taxon>Babesia</taxon>
    </lineage>
</organism>
<dbReference type="InterPro" id="IPR036969">
    <property type="entry name" value="Citrate_synthase_sf"/>
</dbReference>
<dbReference type="Proteomes" id="UP001214638">
    <property type="component" value="Unassembled WGS sequence"/>
</dbReference>
<dbReference type="GO" id="GO:0046912">
    <property type="term" value="F:acyltransferase activity, acyl groups converted into alkyl on transfer"/>
    <property type="evidence" value="ECO:0007669"/>
    <property type="project" value="InterPro"/>
</dbReference>
<dbReference type="KEGG" id="bdw:94335260"/>
<dbReference type="GeneID" id="94335260"/>
<dbReference type="RefSeq" id="XP_067804800.1">
    <property type="nucleotide sequence ID" value="XM_067946009.1"/>
</dbReference>
<dbReference type="Pfam" id="PF00285">
    <property type="entry name" value="Citrate_synt"/>
    <property type="match status" value="1"/>
</dbReference>
<accession>A0AAD9PND2</accession>
<dbReference type="InterPro" id="IPR002020">
    <property type="entry name" value="Citrate_synthase"/>
</dbReference>
<dbReference type="EMBL" id="JALLKP010000001">
    <property type="protein sequence ID" value="KAK2197958.1"/>
    <property type="molecule type" value="Genomic_DNA"/>
</dbReference>
<keyword evidence="2" id="KW-1185">Reference proteome</keyword>
<dbReference type="InterPro" id="IPR016142">
    <property type="entry name" value="Citrate_synth-like_lrg_a-sub"/>
</dbReference>